<feature type="compositionally biased region" description="Pro residues" evidence="1">
    <location>
        <begin position="328"/>
        <end position="347"/>
    </location>
</feature>
<feature type="region of interest" description="Disordered" evidence="1">
    <location>
        <begin position="322"/>
        <end position="371"/>
    </location>
</feature>
<dbReference type="SUPFAM" id="SSF47090">
    <property type="entry name" value="PGBD-like"/>
    <property type="match status" value="1"/>
</dbReference>
<evidence type="ECO:0000256" key="2">
    <source>
        <dbReference type="SAM" id="Phobius"/>
    </source>
</evidence>
<name>A0A1Y6CXS3_9GAMM</name>
<proteinExistence type="predicted"/>
<evidence type="ECO:0000313" key="4">
    <source>
        <dbReference type="EMBL" id="SMF95157.1"/>
    </source>
</evidence>
<feature type="transmembrane region" description="Helical" evidence="2">
    <location>
        <begin position="274"/>
        <end position="296"/>
    </location>
</feature>
<evidence type="ECO:0000259" key="3">
    <source>
        <dbReference type="SMART" id="SM00382"/>
    </source>
</evidence>
<dbReference type="InterPro" id="IPR036366">
    <property type="entry name" value="PGBDSf"/>
</dbReference>
<dbReference type="AlphaFoldDB" id="A0A1Y6CXS3"/>
<organism evidence="4 5">
    <name type="scientific">Methylomagnum ishizawai</name>
    <dbReference type="NCBI Taxonomy" id="1760988"/>
    <lineage>
        <taxon>Bacteria</taxon>
        <taxon>Pseudomonadati</taxon>
        <taxon>Pseudomonadota</taxon>
        <taxon>Gammaproteobacteria</taxon>
        <taxon>Methylococcales</taxon>
        <taxon>Methylococcaceae</taxon>
        <taxon>Methylomagnum</taxon>
    </lineage>
</organism>
<dbReference type="Gene3D" id="1.10.101.10">
    <property type="entry name" value="PGBD-like superfamily/PGBD"/>
    <property type="match status" value="1"/>
</dbReference>
<dbReference type="RefSeq" id="WP_085213144.1">
    <property type="nucleotide sequence ID" value="NZ_FXAM01000001.1"/>
</dbReference>
<dbReference type="Gene3D" id="3.90.70.10">
    <property type="entry name" value="Cysteine proteinases"/>
    <property type="match status" value="1"/>
</dbReference>
<dbReference type="STRING" id="1760988.SAMN02949497_2503"/>
<dbReference type="InterPro" id="IPR052026">
    <property type="entry name" value="ExeA_AAA_ATPase_DNA-bind"/>
</dbReference>
<dbReference type="PANTHER" id="PTHR35894:SF1">
    <property type="entry name" value="PHOSPHORIBULOKINASE _ URIDINE KINASE FAMILY"/>
    <property type="match status" value="1"/>
</dbReference>
<dbReference type="GO" id="GO:0016887">
    <property type="term" value="F:ATP hydrolysis activity"/>
    <property type="evidence" value="ECO:0007669"/>
    <property type="project" value="InterPro"/>
</dbReference>
<sequence>MYTQFFKFAEPPFSIAPNPRYLYLSPQHKEALAHLLYGIGVGGGFVALTGEVGTGKTTLCRCLLEQLPEDVDIALIFNPRLDSRELVESLCDELHIAHPAGASLKPLIDALNRHLLDAHAQGRRTIVLIDEAQNLSFEVLEQIRLLTNLETHQAKLLQIILVGQPELGQLLARRDLRQLAQRITARYHLDPLSRPETADYVRHRLAVGGTEETIFSRAALAEIHRRTQGVPRLINVLCDRALLGAYSLGRRKVDRGIVRKSVRELRAERTPPRWPWWAAAAGVALGLGALAGLAYFRPVPGPDFAAWLGAARKTVVGEAPKPSAAVAPLPPPVPAQAPTQPPAPPSPTANATPATPVPIQAPATQPPEPPAAVPLAQALADPAPTRAAAFARLLALWQREPPAASEDPCTYAGQHGLRCLSWHGTWFKLRSFDHPALLELVLPGGGRGYAALTAVAAGRVELDWGAGVHGYDLAELLPLWKGDAVLLWQPPLGGTATLVPGERTPLVRWVRERLRLPASLGGEEEFDADLKARVVAFQTEHGLVPDGKVGTQTLIYLEALGGDPAVPRLEAVPPH</sequence>
<dbReference type="InterPro" id="IPR027417">
    <property type="entry name" value="P-loop_NTPase"/>
</dbReference>
<dbReference type="InterPro" id="IPR036365">
    <property type="entry name" value="PGBD-like_sf"/>
</dbReference>
<evidence type="ECO:0000313" key="5">
    <source>
        <dbReference type="Proteomes" id="UP000192923"/>
    </source>
</evidence>
<keyword evidence="2" id="KW-0812">Transmembrane</keyword>
<reference evidence="4 5" key="1">
    <citation type="submission" date="2016-12" db="EMBL/GenBank/DDBJ databases">
        <authorList>
            <person name="Song W.-J."/>
            <person name="Kurnit D.M."/>
        </authorList>
    </citation>
    <scope>NUCLEOTIDE SEQUENCE [LARGE SCALE GENOMIC DNA]</scope>
    <source>
        <strain evidence="4 5">175</strain>
    </source>
</reference>
<dbReference type="SUPFAM" id="SSF52540">
    <property type="entry name" value="P-loop containing nucleoside triphosphate hydrolases"/>
    <property type="match status" value="1"/>
</dbReference>
<dbReference type="Gene3D" id="3.40.50.300">
    <property type="entry name" value="P-loop containing nucleotide triphosphate hydrolases"/>
    <property type="match status" value="1"/>
</dbReference>
<gene>
    <name evidence="4" type="ORF">SAMN02949497_2503</name>
</gene>
<dbReference type="Proteomes" id="UP000192923">
    <property type="component" value="Unassembled WGS sequence"/>
</dbReference>
<evidence type="ECO:0000256" key="1">
    <source>
        <dbReference type="SAM" id="MobiDB-lite"/>
    </source>
</evidence>
<keyword evidence="5" id="KW-1185">Reference proteome</keyword>
<dbReference type="InterPro" id="IPR003593">
    <property type="entry name" value="AAA+_ATPase"/>
</dbReference>
<dbReference type="Pfam" id="PF01471">
    <property type="entry name" value="PG_binding_1"/>
    <property type="match status" value="1"/>
</dbReference>
<dbReference type="Pfam" id="PF13401">
    <property type="entry name" value="AAA_22"/>
    <property type="match status" value="1"/>
</dbReference>
<dbReference type="EMBL" id="FXAM01000001">
    <property type="protein sequence ID" value="SMF95157.1"/>
    <property type="molecule type" value="Genomic_DNA"/>
</dbReference>
<feature type="domain" description="AAA+ ATPase" evidence="3">
    <location>
        <begin position="42"/>
        <end position="196"/>
    </location>
</feature>
<dbReference type="OrthoDB" id="9780149at2"/>
<keyword evidence="2" id="KW-0472">Membrane</keyword>
<accession>A0A1Y6CXS3</accession>
<dbReference type="CDD" id="cd00009">
    <property type="entry name" value="AAA"/>
    <property type="match status" value="1"/>
</dbReference>
<dbReference type="InterPro" id="IPR002477">
    <property type="entry name" value="Peptidoglycan-bd-like"/>
</dbReference>
<dbReference type="SMART" id="SM00382">
    <property type="entry name" value="AAA"/>
    <property type="match status" value="1"/>
</dbReference>
<feature type="compositionally biased region" description="Low complexity" evidence="1">
    <location>
        <begin position="348"/>
        <end position="363"/>
    </location>
</feature>
<protein>
    <submittedName>
        <fullName evidence="4">General secretion pathway protein A</fullName>
    </submittedName>
</protein>
<keyword evidence="2" id="KW-1133">Transmembrane helix</keyword>
<dbReference type="InterPro" id="IPR049945">
    <property type="entry name" value="AAA_22"/>
</dbReference>
<dbReference type="PANTHER" id="PTHR35894">
    <property type="entry name" value="GENERAL SECRETION PATHWAY PROTEIN A-RELATED"/>
    <property type="match status" value="1"/>
</dbReference>